<reference evidence="2 4" key="2">
    <citation type="journal article" date="2009" name="BMC Genomics">
        <title>Comparative genomics of the emerging human pathogen Photorhabdus asymbiotica with the insect pathogen Photorhabdus luminescens.</title>
        <authorList>
            <person name="Wilkinson P."/>
            <person name="Waterfield N.R."/>
            <person name="Crossman L."/>
            <person name="Corton C."/>
            <person name="Sanchez-Contreras M."/>
            <person name="Vlisidou I."/>
            <person name="Barron A."/>
            <person name="Bignell A."/>
            <person name="Clark L."/>
            <person name="Ormond D."/>
            <person name="Mayho M."/>
            <person name="Bason N."/>
            <person name="Smith F."/>
            <person name="Simmonds M."/>
            <person name="Churcher C."/>
            <person name="Harris D."/>
            <person name="Thompson N.R."/>
            <person name="Quail M."/>
            <person name="Parkhill J."/>
            <person name="ffrench-Constant R.H."/>
        </authorList>
    </citation>
    <scope>NUCLEOTIDE SEQUENCE [LARGE SCALE GENOMIC DNA]</scope>
    <source>
        <strain evidence="4">ATCC 43949 / 3105-77</strain>
        <strain evidence="2">ATCC43949</strain>
    </source>
</reference>
<evidence type="ECO:0000256" key="1">
    <source>
        <dbReference type="SAM" id="Coils"/>
    </source>
</evidence>
<dbReference type="InterPro" id="IPR008713">
    <property type="entry name" value="Phage_lambda_NinG"/>
</dbReference>
<evidence type="ECO:0000313" key="2">
    <source>
        <dbReference type="EMBL" id="CAQ85213.1"/>
    </source>
</evidence>
<dbReference type="KEGG" id="pay:PAU_03578"/>
<accession>C7BH47</accession>
<keyword evidence="1" id="KW-0175">Coiled coil</keyword>
<dbReference type="STRING" id="291112.PAU_03125"/>
<proteinExistence type="predicted"/>
<evidence type="ECO:0000313" key="4">
    <source>
        <dbReference type="Proteomes" id="UP000002747"/>
    </source>
</evidence>
<organism evidence="2 4">
    <name type="scientific">Photorhabdus asymbiotica subsp. asymbiotica (strain ATCC 43949 / 3105-77)</name>
    <name type="common">Xenorhabdus luminescens (strain 2)</name>
    <dbReference type="NCBI Taxonomy" id="553480"/>
    <lineage>
        <taxon>Bacteria</taxon>
        <taxon>Pseudomonadati</taxon>
        <taxon>Pseudomonadota</taxon>
        <taxon>Gammaproteobacteria</taxon>
        <taxon>Enterobacterales</taxon>
        <taxon>Morganellaceae</taxon>
        <taxon>Photorhabdus</taxon>
    </lineage>
</organism>
<dbReference type="EMBL" id="FM162591">
    <property type="protein sequence ID" value="CAQ85666.1"/>
    <property type="molecule type" value="Genomic_DNA"/>
</dbReference>
<gene>
    <name evidence="2" type="primary">gene0071</name>
    <name evidence="3" type="synonym">gene0094</name>
    <name evidence="2" type="ordered locus">PAU_03125</name>
    <name evidence="3" type="ordered locus">PAU_03578</name>
</gene>
<dbReference type="Proteomes" id="UP000002747">
    <property type="component" value="Chromosome"/>
</dbReference>
<dbReference type="AlphaFoldDB" id="C7BH47"/>
<evidence type="ECO:0000313" key="3">
    <source>
        <dbReference type="EMBL" id="CAQ85666.1"/>
    </source>
</evidence>
<feature type="coiled-coil region" evidence="1">
    <location>
        <begin position="54"/>
        <end position="86"/>
    </location>
</feature>
<dbReference type="eggNOG" id="COG1403">
    <property type="taxonomic scope" value="Bacteria"/>
</dbReference>
<dbReference type="Pfam" id="PF05766">
    <property type="entry name" value="NinG"/>
    <property type="match status" value="1"/>
</dbReference>
<reference evidence="2" key="1">
    <citation type="submission" date="2008-05" db="EMBL/GenBank/DDBJ databases">
        <authorList>
            <person name="Crossman L.C."/>
        </authorList>
    </citation>
    <scope>NUCLEOTIDE SEQUENCE</scope>
    <source>
        <strain evidence="2">ATCC43949</strain>
    </source>
</reference>
<dbReference type="KEGG" id="pay:PAU_03125"/>
<protein>
    <submittedName>
        <fullName evidence="2">Bacteriophage Lambda NinG</fullName>
    </submittedName>
</protein>
<dbReference type="EMBL" id="FM162591">
    <property type="protein sequence ID" value="CAQ85213.1"/>
    <property type="molecule type" value="Genomic_DNA"/>
</dbReference>
<sequence length="217" mass="25934">MITFINYCVRSGIGGEIEMKKPARRKCKICCEWFMPKYQNIWWCNPEHGAELAIRKRNRDKEKAERALKKKQQQELTEKKDKLKARRLAVKPLSYFRNQAQQAFNAFIRERDKDLPCISCGRFHKGQYQAGHYRTTKAHPELRFDEDNCHKQCSACNNYLSGNIINYKPKLIEKIGQERFDALMMPKPLIKWRREDYERICDEYRAKLRSLSNDNLH</sequence>
<name>C7BH47_PHOAA</name>